<dbReference type="SMART" id="SM00729">
    <property type="entry name" value="Elp3"/>
    <property type="match status" value="1"/>
</dbReference>
<dbReference type="InterPro" id="IPR058240">
    <property type="entry name" value="rSAM_sf"/>
</dbReference>
<dbReference type="SFLD" id="SFLDG01123">
    <property type="entry name" value="methyltransferase_(Class_B)"/>
    <property type="match status" value="1"/>
</dbReference>
<name>A0ABV6P5A9_9ACTN</name>
<evidence type="ECO:0000256" key="3">
    <source>
        <dbReference type="ARBA" id="ARBA00022679"/>
    </source>
</evidence>
<dbReference type="Gene3D" id="3.40.50.280">
    <property type="entry name" value="Cobalamin-binding domain"/>
    <property type="match status" value="1"/>
</dbReference>
<dbReference type="RefSeq" id="WP_377343680.1">
    <property type="nucleotide sequence ID" value="NZ_JBHLUE010000034.1"/>
</dbReference>
<evidence type="ECO:0000256" key="1">
    <source>
        <dbReference type="ARBA" id="ARBA00001966"/>
    </source>
</evidence>
<reference evidence="10 11" key="1">
    <citation type="submission" date="2024-09" db="EMBL/GenBank/DDBJ databases">
        <authorList>
            <person name="Sun Q."/>
            <person name="Mori K."/>
        </authorList>
    </citation>
    <scope>NUCLEOTIDE SEQUENCE [LARGE SCALE GENOMIC DNA]</scope>
    <source>
        <strain evidence="10 11">TBRC 2205</strain>
    </source>
</reference>
<dbReference type="PROSITE" id="PS51332">
    <property type="entry name" value="B12_BINDING"/>
    <property type="match status" value="1"/>
</dbReference>
<keyword evidence="6" id="KW-0408">Iron</keyword>
<dbReference type="CDD" id="cd02068">
    <property type="entry name" value="radical_SAM_B12_BD"/>
    <property type="match status" value="1"/>
</dbReference>
<evidence type="ECO:0000256" key="6">
    <source>
        <dbReference type="ARBA" id="ARBA00023004"/>
    </source>
</evidence>
<evidence type="ECO:0000259" key="8">
    <source>
        <dbReference type="PROSITE" id="PS51332"/>
    </source>
</evidence>
<keyword evidence="4" id="KW-0949">S-adenosyl-L-methionine</keyword>
<dbReference type="SFLD" id="SFLDG01082">
    <property type="entry name" value="B12-binding_domain_containing"/>
    <property type="match status" value="1"/>
</dbReference>
<dbReference type="InterPro" id="IPR023404">
    <property type="entry name" value="rSAM_horseshoe"/>
</dbReference>
<keyword evidence="5" id="KW-0479">Metal-binding</keyword>
<dbReference type="SUPFAM" id="SSF102114">
    <property type="entry name" value="Radical SAM enzymes"/>
    <property type="match status" value="1"/>
</dbReference>
<protein>
    <submittedName>
        <fullName evidence="10">B12-binding domain-containing radical SAM protein</fullName>
    </submittedName>
</protein>
<dbReference type="InterPro" id="IPR006158">
    <property type="entry name" value="Cobalamin-bd"/>
</dbReference>
<gene>
    <name evidence="10" type="ORF">ACFFHU_29245</name>
</gene>
<accession>A0ABV6P5A9</accession>
<evidence type="ECO:0000256" key="7">
    <source>
        <dbReference type="ARBA" id="ARBA00023014"/>
    </source>
</evidence>
<dbReference type="EMBL" id="JBHLUE010000034">
    <property type="protein sequence ID" value="MFC0568212.1"/>
    <property type="molecule type" value="Genomic_DNA"/>
</dbReference>
<keyword evidence="11" id="KW-1185">Reference proteome</keyword>
<feature type="domain" description="B12-binding" evidence="8">
    <location>
        <begin position="1"/>
        <end position="145"/>
    </location>
</feature>
<evidence type="ECO:0000256" key="4">
    <source>
        <dbReference type="ARBA" id="ARBA00022691"/>
    </source>
</evidence>
<evidence type="ECO:0000313" key="11">
    <source>
        <dbReference type="Proteomes" id="UP001589894"/>
    </source>
</evidence>
<dbReference type="Gene3D" id="3.80.30.20">
    <property type="entry name" value="tm_1862 like domain"/>
    <property type="match status" value="1"/>
</dbReference>
<dbReference type="PANTHER" id="PTHR43409:SF7">
    <property type="entry name" value="BLL1977 PROTEIN"/>
    <property type="match status" value="1"/>
</dbReference>
<dbReference type="InterPro" id="IPR034466">
    <property type="entry name" value="Methyltransferase_Class_B"/>
</dbReference>
<feature type="domain" description="Radical SAM core" evidence="9">
    <location>
        <begin position="194"/>
        <end position="423"/>
    </location>
</feature>
<evidence type="ECO:0000256" key="5">
    <source>
        <dbReference type="ARBA" id="ARBA00022723"/>
    </source>
</evidence>
<evidence type="ECO:0000256" key="2">
    <source>
        <dbReference type="ARBA" id="ARBA00022603"/>
    </source>
</evidence>
<dbReference type="InterPro" id="IPR007197">
    <property type="entry name" value="rSAM"/>
</dbReference>
<sequence>MRTLLIAPTYSPFTPRESAVPPLGLARLASIAKKYGSVQVIDMGAYEAAGQDGWHALLDQLPPEEPTIIGIGPVVTANRVKAMRIARVARRHFPAACIVVGGPDPTFTFEQLLHEEDSVDVVFLGESELSFAQFVQASAAPGAWAGIAGIAFRDSGAVRSSPASLLTREQLDSLPLPNWESFPLPVYRRIAQEAGSTPYLPIETSRGCALKCIFCACAALFERKFRNRSAESVLHEMNRISEKFGVFRFALNDDNPSINVNHVVKLAEVLASERSGHFELTFSATVDCSIFRAPEKMSLLRSAGFMEVFMGCETPNAEVIAATLKTKRPEEWGTRIASAISTSREAGIASRTSWILGLPRETVASFLATIEFIREHRPETALLSLLQPYPGTLMAEYVADPDNPYGLRRLSSASAGMIASKFDPVVETADLKRADIIDLAFRFITELSPVVEANVSGSPYYLYEFWRDRRQNSGASV</sequence>
<keyword evidence="2" id="KW-0489">Methyltransferase</keyword>
<dbReference type="Pfam" id="PF02310">
    <property type="entry name" value="B12-binding"/>
    <property type="match status" value="1"/>
</dbReference>
<keyword evidence="7" id="KW-0411">Iron-sulfur</keyword>
<dbReference type="PANTHER" id="PTHR43409">
    <property type="entry name" value="ANAEROBIC MAGNESIUM-PROTOPORPHYRIN IX MONOMETHYL ESTER CYCLASE-RELATED"/>
    <property type="match status" value="1"/>
</dbReference>
<dbReference type="Proteomes" id="UP001589894">
    <property type="component" value="Unassembled WGS sequence"/>
</dbReference>
<proteinExistence type="predicted"/>
<dbReference type="CDD" id="cd01335">
    <property type="entry name" value="Radical_SAM"/>
    <property type="match status" value="1"/>
</dbReference>
<evidence type="ECO:0000313" key="10">
    <source>
        <dbReference type="EMBL" id="MFC0568212.1"/>
    </source>
</evidence>
<comment type="cofactor">
    <cofactor evidence="1">
        <name>[4Fe-4S] cluster</name>
        <dbReference type="ChEBI" id="CHEBI:49883"/>
    </cofactor>
</comment>
<keyword evidence="3" id="KW-0808">Transferase</keyword>
<dbReference type="PROSITE" id="PS51918">
    <property type="entry name" value="RADICAL_SAM"/>
    <property type="match status" value="1"/>
</dbReference>
<dbReference type="InterPro" id="IPR006638">
    <property type="entry name" value="Elp3/MiaA/NifB-like_rSAM"/>
</dbReference>
<organism evidence="10 11">
    <name type="scientific">Plantactinospora siamensis</name>
    <dbReference type="NCBI Taxonomy" id="555372"/>
    <lineage>
        <taxon>Bacteria</taxon>
        <taxon>Bacillati</taxon>
        <taxon>Actinomycetota</taxon>
        <taxon>Actinomycetes</taxon>
        <taxon>Micromonosporales</taxon>
        <taxon>Micromonosporaceae</taxon>
        <taxon>Plantactinospora</taxon>
    </lineage>
</organism>
<dbReference type="SFLD" id="SFLDS00029">
    <property type="entry name" value="Radical_SAM"/>
    <property type="match status" value="1"/>
</dbReference>
<dbReference type="InterPro" id="IPR051198">
    <property type="entry name" value="BchE-like"/>
</dbReference>
<dbReference type="Pfam" id="PF04055">
    <property type="entry name" value="Radical_SAM"/>
    <property type="match status" value="1"/>
</dbReference>
<evidence type="ECO:0000259" key="9">
    <source>
        <dbReference type="PROSITE" id="PS51918"/>
    </source>
</evidence>
<comment type="caution">
    <text evidence="10">The sequence shown here is derived from an EMBL/GenBank/DDBJ whole genome shotgun (WGS) entry which is preliminary data.</text>
</comment>